<reference evidence="2 3" key="1">
    <citation type="submission" date="2020-04" db="EMBL/GenBank/DDBJ databases">
        <authorList>
            <person name="Hitch T.C.A."/>
            <person name="Wylensek D."/>
            <person name="Clavel T."/>
        </authorList>
    </citation>
    <scope>NUCLEOTIDE SEQUENCE [LARGE SCALE GENOMIC DNA]</scope>
    <source>
        <strain evidence="2 3">BL-383-APC-3D</strain>
    </source>
</reference>
<dbReference type="InterPro" id="IPR033932">
    <property type="entry name" value="YtcJ-like"/>
</dbReference>
<dbReference type="AlphaFoldDB" id="A0AB36CPN8"/>
<dbReference type="Pfam" id="PF07969">
    <property type="entry name" value="Amidohydro_3"/>
    <property type="match status" value="1"/>
</dbReference>
<dbReference type="InterPro" id="IPR011059">
    <property type="entry name" value="Metal-dep_hydrolase_composite"/>
</dbReference>
<dbReference type="SUPFAM" id="SSF51556">
    <property type="entry name" value="Metallo-dependent hydrolases"/>
    <property type="match status" value="1"/>
</dbReference>
<evidence type="ECO:0000259" key="1">
    <source>
        <dbReference type="Pfam" id="PF07969"/>
    </source>
</evidence>
<dbReference type="PANTHER" id="PTHR22642">
    <property type="entry name" value="IMIDAZOLONEPROPIONASE"/>
    <property type="match status" value="1"/>
</dbReference>
<proteinExistence type="predicted"/>
<dbReference type="EMBL" id="JABAFZ010000013">
    <property type="protein sequence ID" value="NME90471.1"/>
    <property type="molecule type" value="Genomic_DNA"/>
</dbReference>
<dbReference type="Gene3D" id="2.30.40.10">
    <property type="entry name" value="Urease, subunit C, domain 1"/>
    <property type="match status" value="1"/>
</dbReference>
<dbReference type="Gene3D" id="3.20.20.140">
    <property type="entry name" value="Metal-dependent hydrolases"/>
    <property type="match status" value="1"/>
</dbReference>
<dbReference type="RefSeq" id="WP_168970558.1">
    <property type="nucleotide sequence ID" value="NZ_CANSTI010000060.1"/>
</dbReference>
<evidence type="ECO:0000313" key="2">
    <source>
        <dbReference type="EMBL" id="NME90471.1"/>
    </source>
</evidence>
<dbReference type="InterPro" id="IPR032466">
    <property type="entry name" value="Metal_Hydrolase"/>
</dbReference>
<feature type="domain" description="Amidohydrolase 3" evidence="1">
    <location>
        <begin position="56"/>
        <end position="547"/>
    </location>
</feature>
<sequence length="549" mass="59104">MTQTTVYTGKIWTGVADDDWVEAFAVADGRIIATGALHEVEDQVGTPHETIIIDKGIVTPGLIDGHLHLSLGGTQLAHELALDPTDDAETILAKVREWTSRLKPGEWVIGGIIGSGVLPMLNNVEFLEKLDEASHGHPVLLRDDTMHNRQVNTTALEAMGITADSPDPEGGTYVRDDQGRLTGALWELACAVAEGVAAKSHVDPHQRQVKALQAALDRLAALGITTVQDAATMLPHFEGLAALEESGELDMRVIASMPIRPFIEDGTVGEELFAAGMEFESEHVKPRFAKFVLDGVPTTHTTALLNPYKCNHSSHDPNFRGELYWTLDDLVAALRRCAELGLDAKLHATGDASVRQALDAAEIVRQDTNGGPAMQIAHMSFISEQDLPRFADLNVAADACPFMWFPSPLTDGISDFVADETMANIWPFKDLLATGALISGGSDWPVGLPVLNPWLGIEGMVTRQAAASQSDADYGHRTVNINQAITLPQAMAAFTRESAKALGIAAETGTIEPGKSADFIALDRDIFTSDIKQVHQTQVLGRWVAGKTN</sequence>
<name>A0AB36CPN8_9CORY</name>
<dbReference type="CDD" id="cd01300">
    <property type="entry name" value="YtcJ_like"/>
    <property type="match status" value="1"/>
</dbReference>
<gene>
    <name evidence="2" type="ORF">HF853_12520</name>
</gene>
<organism evidence="2 3">
    <name type="scientific">Corynebacterium stationis</name>
    <dbReference type="NCBI Taxonomy" id="1705"/>
    <lineage>
        <taxon>Bacteria</taxon>
        <taxon>Bacillati</taxon>
        <taxon>Actinomycetota</taxon>
        <taxon>Actinomycetes</taxon>
        <taxon>Mycobacteriales</taxon>
        <taxon>Corynebacteriaceae</taxon>
        <taxon>Corynebacterium</taxon>
    </lineage>
</organism>
<dbReference type="Gene3D" id="3.10.310.70">
    <property type="match status" value="1"/>
</dbReference>
<dbReference type="Proteomes" id="UP000544551">
    <property type="component" value="Unassembled WGS sequence"/>
</dbReference>
<protein>
    <submittedName>
        <fullName evidence="2">Amidohydrolase</fullName>
    </submittedName>
</protein>
<accession>A0AB36CPN8</accession>
<dbReference type="GO" id="GO:0016810">
    <property type="term" value="F:hydrolase activity, acting on carbon-nitrogen (but not peptide) bonds"/>
    <property type="evidence" value="ECO:0007669"/>
    <property type="project" value="InterPro"/>
</dbReference>
<dbReference type="PANTHER" id="PTHR22642:SF2">
    <property type="entry name" value="PROTEIN LONG AFTER FAR-RED 3"/>
    <property type="match status" value="1"/>
</dbReference>
<evidence type="ECO:0000313" key="3">
    <source>
        <dbReference type="Proteomes" id="UP000544551"/>
    </source>
</evidence>
<comment type="caution">
    <text evidence="2">The sequence shown here is derived from an EMBL/GenBank/DDBJ whole genome shotgun (WGS) entry which is preliminary data.</text>
</comment>
<dbReference type="SUPFAM" id="SSF51338">
    <property type="entry name" value="Composite domain of metallo-dependent hydrolases"/>
    <property type="match status" value="1"/>
</dbReference>
<dbReference type="InterPro" id="IPR013108">
    <property type="entry name" value="Amidohydro_3"/>
</dbReference>